<accession>A0A0B5EWZ2</accession>
<dbReference type="EMBL" id="CP010519">
    <property type="protein sequence ID" value="AJE83206.1"/>
    <property type="molecule type" value="Genomic_DNA"/>
</dbReference>
<dbReference type="Gene3D" id="3.30.200.20">
    <property type="entry name" value="Phosphorylase Kinase, domain 1"/>
    <property type="match status" value="1"/>
</dbReference>
<evidence type="ECO:0000313" key="8">
    <source>
        <dbReference type="Proteomes" id="UP000031523"/>
    </source>
</evidence>
<dbReference type="Gene3D" id="1.10.510.10">
    <property type="entry name" value="Transferase(Phosphotransferase) domain 1"/>
    <property type="match status" value="1"/>
</dbReference>
<dbReference type="SUPFAM" id="SSF50998">
    <property type="entry name" value="Quinoprotein alcohol dehydrogenase-like"/>
    <property type="match status" value="2"/>
</dbReference>
<dbReference type="PANTHER" id="PTHR43289">
    <property type="entry name" value="MITOGEN-ACTIVATED PROTEIN KINASE KINASE KINASE 20-RELATED"/>
    <property type="match status" value="1"/>
</dbReference>
<dbReference type="InterPro" id="IPR008271">
    <property type="entry name" value="Ser/Thr_kinase_AS"/>
</dbReference>
<dbReference type="Pfam" id="PF13360">
    <property type="entry name" value="PQQ_2"/>
    <property type="match status" value="2"/>
</dbReference>
<dbReference type="GO" id="GO:0005524">
    <property type="term" value="F:ATP binding"/>
    <property type="evidence" value="ECO:0007669"/>
    <property type="project" value="UniProtKB-KW"/>
</dbReference>
<evidence type="ECO:0000256" key="2">
    <source>
        <dbReference type="ARBA" id="ARBA00022741"/>
    </source>
</evidence>
<dbReference type="InterPro" id="IPR011047">
    <property type="entry name" value="Quinoprotein_ADH-like_sf"/>
</dbReference>
<reference evidence="7 8" key="1">
    <citation type="submission" date="2015-01" db="EMBL/GenBank/DDBJ databases">
        <title>Enhanced salinomycin production by adjusting the supply of polyketide extender units in Streptomyce albus DSM 41398.</title>
        <authorList>
            <person name="Lu C."/>
        </authorList>
    </citation>
    <scope>NUCLEOTIDE SEQUENCE [LARGE SCALE GENOMIC DNA]</scope>
    <source>
        <strain evidence="8">ATCC 21838 / DSM 41398 / FERM P-419 / JCM 4703 / NBRC 107858</strain>
    </source>
</reference>
<dbReference type="InterPro" id="IPR015943">
    <property type="entry name" value="WD40/YVTN_repeat-like_dom_sf"/>
</dbReference>
<name>A0A0B5EWZ2_STRA4</name>
<keyword evidence="2" id="KW-0547">Nucleotide-binding</keyword>
<gene>
    <name evidence="7" type="ORF">SLNWT_2830</name>
</gene>
<dbReference type="Proteomes" id="UP000031523">
    <property type="component" value="Chromosome"/>
</dbReference>
<evidence type="ECO:0000256" key="4">
    <source>
        <dbReference type="ARBA" id="ARBA00022840"/>
    </source>
</evidence>
<dbReference type="PROSITE" id="PS00108">
    <property type="entry name" value="PROTEIN_KINASE_ST"/>
    <property type="match status" value="1"/>
</dbReference>
<dbReference type="InterPro" id="IPR000719">
    <property type="entry name" value="Prot_kinase_dom"/>
</dbReference>
<keyword evidence="4" id="KW-0067">ATP-binding</keyword>
<dbReference type="KEGG" id="sals:SLNWT_2830"/>
<dbReference type="AlphaFoldDB" id="A0A0B5EWZ2"/>
<dbReference type="SUPFAM" id="SSF56112">
    <property type="entry name" value="Protein kinase-like (PK-like)"/>
    <property type="match status" value="1"/>
</dbReference>
<keyword evidence="3 7" id="KW-0418">Kinase</keyword>
<dbReference type="GO" id="GO:0004674">
    <property type="term" value="F:protein serine/threonine kinase activity"/>
    <property type="evidence" value="ECO:0007669"/>
    <property type="project" value="TreeGrafter"/>
</dbReference>
<evidence type="ECO:0000259" key="6">
    <source>
        <dbReference type="PROSITE" id="PS50011"/>
    </source>
</evidence>
<dbReference type="PROSITE" id="PS50011">
    <property type="entry name" value="PROTEIN_KINASE_DOM"/>
    <property type="match status" value="1"/>
</dbReference>
<dbReference type="InterPro" id="IPR011009">
    <property type="entry name" value="Kinase-like_dom_sf"/>
</dbReference>
<dbReference type="Pfam" id="PF00069">
    <property type="entry name" value="Pkinase"/>
    <property type="match status" value="1"/>
</dbReference>
<dbReference type="CDD" id="cd14014">
    <property type="entry name" value="STKc_PknB_like"/>
    <property type="match status" value="1"/>
</dbReference>
<dbReference type="Gene3D" id="2.130.10.10">
    <property type="entry name" value="YVTN repeat-like/Quinoprotein amine dehydrogenase"/>
    <property type="match status" value="2"/>
</dbReference>
<evidence type="ECO:0000313" key="7">
    <source>
        <dbReference type="EMBL" id="AJE83206.1"/>
    </source>
</evidence>
<dbReference type="InterPro" id="IPR018391">
    <property type="entry name" value="PQQ_b-propeller_rpt"/>
</dbReference>
<evidence type="ECO:0000256" key="5">
    <source>
        <dbReference type="SAM" id="MobiDB-lite"/>
    </source>
</evidence>
<keyword evidence="8" id="KW-1185">Reference proteome</keyword>
<keyword evidence="1" id="KW-0808">Transferase</keyword>
<sequence length="713" mass="73662">MHLARSDSGLPLAVKVVHAEFAKDPEFRGRFRQEIAAARRVSGAFTAPVVDADAESVRPWMATLYIPGPTLSEQVKRHGPLSPAQLRRLMAGLAEALRDIHRAGVVHRDLKPSNVLLADDGPKVIDFGISRPKDSELRTETGKLIGSPPFMAPEQFRRPREVGPAADMFALGSLLVHAATGKAPFESDSPYLVAYQVVHNEADLSALPEALVPLVEACLSKNPEDRPTADEVMADLRSVAASYETQAFIPAQRKVRQGEAGGDAGWAPAPNGRMEGGSSAESAGAEGAAGPADSRKSGESVESADPTDPAQSPTPRASRFLRRPLVLGALAAVLALCAAGTALLWPGGDGGAAPDRTPSGAPKGAFSPWREDLPGGSAEASGGTPRCAYTARALYCTQPGLPAAALDPGSGKLEWSREAAPKGAPEFAPHLAAGRLLTVSDDGGTLLALDPADGEKRWQRELGSYGGAVRFAGETVLLGGRDGSLTGLDAASGEQRWRRPGGAGQPVLWAFGESVLATRLGGDGGSTLVTSLDPDSGRTRWEHRFAGAVRPAGVAGGAVVLQSLNSAAQTEALIRYAPGRGTQRRIPLKLPLDDALGAVHGDRAYLTAAGGAVVAVDLAAGEQRWRTESGASRGSVPVTDGRQVCFSTPGGALIAVAAGDGHLLGQTRARPRAAAPQQVAAAVPPPVMAGGRVYASAPDGSVFAVNSANPSVW</sequence>
<proteinExistence type="predicted"/>
<feature type="region of interest" description="Disordered" evidence="5">
    <location>
        <begin position="252"/>
        <end position="317"/>
    </location>
</feature>
<dbReference type="InterPro" id="IPR002372">
    <property type="entry name" value="PQQ_rpt_dom"/>
</dbReference>
<dbReference type="SMART" id="SM00220">
    <property type="entry name" value="S_TKc"/>
    <property type="match status" value="1"/>
</dbReference>
<organism evidence="7 8">
    <name type="scientific">Streptomyces albus (strain ATCC 21838 / DSM 41398 / FERM P-419 / JCM 4703 / NBRC 107858)</name>
    <dbReference type="NCBI Taxonomy" id="1081613"/>
    <lineage>
        <taxon>Bacteria</taxon>
        <taxon>Bacillati</taxon>
        <taxon>Actinomycetota</taxon>
        <taxon>Actinomycetes</taxon>
        <taxon>Kitasatosporales</taxon>
        <taxon>Streptomycetaceae</taxon>
        <taxon>Streptomyces</taxon>
    </lineage>
</organism>
<protein>
    <submittedName>
        <fullName evidence="7">Ser/Thr protein kinase</fullName>
    </submittedName>
</protein>
<evidence type="ECO:0000256" key="3">
    <source>
        <dbReference type="ARBA" id="ARBA00022777"/>
    </source>
</evidence>
<feature type="domain" description="Protein kinase" evidence="6">
    <location>
        <begin position="1"/>
        <end position="249"/>
    </location>
</feature>
<dbReference type="PANTHER" id="PTHR43289:SF34">
    <property type="entry name" value="SERINE_THREONINE-PROTEIN KINASE YBDM-RELATED"/>
    <property type="match status" value="1"/>
</dbReference>
<evidence type="ECO:0000256" key="1">
    <source>
        <dbReference type="ARBA" id="ARBA00022679"/>
    </source>
</evidence>
<feature type="compositionally biased region" description="Low complexity" evidence="5">
    <location>
        <begin position="276"/>
        <end position="290"/>
    </location>
</feature>
<dbReference type="SMART" id="SM00564">
    <property type="entry name" value="PQQ"/>
    <property type="match status" value="4"/>
</dbReference>